<feature type="domain" description="BTB" evidence="1">
    <location>
        <begin position="13"/>
        <end position="85"/>
    </location>
</feature>
<proteinExistence type="predicted"/>
<dbReference type="PROSITE" id="PS50097">
    <property type="entry name" value="BTB"/>
    <property type="match status" value="1"/>
</dbReference>
<sequence length="230" mass="25988">MNAISRLARGFTNDKLITLTPDGEGCQTYNVSCAMLCHASKYFRAVLHGGFKEASSNILTFPDFDEKILEGFVYWLAAGHLPRHDEFLSEARNVDPDKLAEYLLDWELLLIRLWIFGDQYMIPKLQNCAMSPLLNAMMHRPLAPRAVREIFERTANDAPLRRAAVTNITGDLTCGWYHADDVEELSQIPGLLVAAMEENRQCRGGLLYGCRCDILCGRVDQRLASFMVQV</sequence>
<reference evidence="2 3" key="1">
    <citation type="journal article" date="2018" name="IMA Fungus">
        <title>IMA Genome-F 10: Nine draft genome sequences of Claviceps purpurea s.lat., including C. arundinis, C. humidiphila, and C. cf. spartinae, pseudomolecules for the pitch canker pathogen Fusarium circinatum, draft genome of Davidsoniella eucalypti, Grosmannia galeiformis, Quambalaria eucalypti, and Teratosphaeria destructans.</title>
        <authorList>
            <person name="Wingfield B.D."/>
            <person name="Liu M."/>
            <person name="Nguyen H.D."/>
            <person name="Lane F.A."/>
            <person name="Morgan S.W."/>
            <person name="De Vos L."/>
            <person name="Wilken P.M."/>
            <person name="Duong T.A."/>
            <person name="Aylward J."/>
            <person name="Coetzee M.P."/>
            <person name="Dadej K."/>
            <person name="De Beer Z.W."/>
            <person name="Findlay W."/>
            <person name="Havenga M."/>
            <person name="Kolarik M."/>
            <person name="Menzies J.G."/>
            <person name="Naidoo K."/>
            <person name="Pochopski O."/>
            <person name="Shoukouhi P."/>
            <person name="Santana Q.C."/>
            <person name="Seifert K.A."/>
            <person name="Soal N."/>
            <person name="Steenkamp E.T."/>
            <person name="Tatham C.T."/>
            <person name="van der Nest M.A."/>
            <person name="Wingfield M.J."/>
        </authorList>
    </citation>
    <scope>NUCLEOTIDE SEQUENCE [LARGE SCALE GENOMIC DNA]</scope>
    <source>
        <strain evidence="2">CMW44962</strain>
    </source>
</reference>
<gene>
    <name evidence="2" type="ORF">Tdes44962_MAKER02131</name>
</gene>
<name>A0A9W7W3J5_9PEZI</name>
<dbReference type="InterPro" id="IPR011333">
    <property type="entry name" value="SKP1/BTB/POZ_sf"/>
</dbReference>
<dbReference type="Proteomes" id="UP001138500">
    <property type="component" value="Unassembled WGS sequence"/>
</dbReference>
<reference evidence="2 3" key="2">
    <citation type="journal article" date="2021" name="Curr. Genet.">
        <title>Genetic response to nitrogen starvation in the aggressive Eucalyptus foliar pathogen Teratosphaeria destructans.</title>
        <authorList>
            <person name="Havenga M."/>
            <person name="Wingfield B.D."/>
            <person name="Wingfield M.J."/>
            <person name="Dreyer L.L."/>
            <person name="Roets F."/>
            <person name="Aylward J."/>
        </authorList>
    </citation>
    <scope>NUCLEOTIDE SEQUENCE [LARGE SCALE GENOMIC DNA]</scope>
    <source>
        <strain evidence="2">CMW44962</strain>
    </source>
</reference>
<comment type="caution">
    <text evidence="2">The sequence shown here is derived from an EMBL/GenBank/DDBJ whole genome shotgun (WGS) entry which is preliminary data.</text>
</comment>
<accession>A0A9W7W3J5</accession>
<dbReference type="EMBL" id="RIBY02001224">
    <property type="protein sequence ID" value="KAH9831054.1"/>
    <property type="molecule type" value="Genomic_DNA"/>
</dbReference>
<evidence type="ECO:0000313" key="2">
    <source>
        <dbReference type="EMBL" id="KAH9831054.1"/>
    </source>
</evidence>
<dbReference type="InterPro" id="IPR000210">
    <property type="entry name" value="BTB/POZ_dom"/>
</dbReference>
<dbReference type="SUPFAM" id="SSF54695">
    <property type="entry name" value="POZ domain"/>
    <property type="match status" value="1"/>
</dbReference>
<keyword evidence="3" id="KW-1185">Reference proteome</keyword>
<dbReference type="PANTHER" id="PTHR47843:SF2">
    <property type="entry name" value="BTB DOMAIN-CONTAINING PROTEIN"/>
    <property type="match status" value="1"/>
</dbReference>
<protein>
    <recommendedName>
        <fullName evidence="1">BTB domain-containing protein</fullName>
    </recommendedName>
</protein>
<dbReference type="OrthoDB" id="194443at2759"/>
<dbReference type="Gene3D" id="3.30.710.10">
    <property type="entry name" value="Potassium Channel Kv1.1, Chain A"/>
    <property type="match status" value="1"/>
</dbReference>
<evidence type="ECO:0000313" key="3">
    <source>
        <dbReference type="Proteomes" id="UP001138500"/>
    </source>
</evidence>
<dbReference type="AlphaFoldDB" id="A0A9W7W3J5"/>
<evidence type="ECO:0000259" key="1">
    <source>
        <dbReference type="PROSITE" id="PS50097"/>
    </source>
</evidence>
<dbReference type="PANTHER" id="PTHR47843">
    <property type="entry name" value="BTB DOMAIN-CONTAINING PROTEIN-RELATED"/>
    <property type="match status" value="1"/>
</dbReference>
<dbReference type="CDD" id="cd18186">
    <property type="entry name" value="BTB_POZ_ZBTB_KLHL-like"/>
    <property type="match status" value="1"/>
</dbReference>
<organism evidence="2 3">
    <name type="scientific">Teratosphaeria destructans</name>
    <dbReference type="NCBI Taxonomy" id="418781"/>
    <lineage>
        <taxon>Eukaryota</taxon>
        <taxon>Fungi</taxon>
        <taxon>Dikarya</taxon>
        <taxon>Ascomycota</taxon>
        <taxon>Pezizomycotina</taxon>
        <taxon>Dothideomycetes</taxon>
        <taxon>Dothideomycetidae</taxon>
        <taxon>Mycosphaerellales</taxon>
        <taxon>Teratosphaeriaceae</taxon>
        <taxon>Teratosphaeria</taxon>
    </lineage>
</organism>